<dbReference type="AlphaFoldDB" id="A0A9C6WVH1"/>
<dbReference type="RefSeq" id="XP_052119660.1">
    <property type="nucleotide sequence ID" value="XM_052263700.1"/>
</dbReference>
<dbReference type="InterPro" id="IPR029033">
    <property type="entry name" value="His_PPase_superfam"/>
</dbReference>
<dbReference type="PROSITE" id="PS00778">
    <property type="entry name" value="HIS_ACID_PHOSPHAT_2"/>
    <property type="match status" value="1"/>
</dbReference>
<dbReference type="CDD" id="cd07061">
    <property type="entry name" value="HP_HAP_like"/>
    <property type="match status" value="1"/>
</dbReference>
<evidence type="ECO:0000256" key="1">
    <source>
        <dbReference type="ARBA" id="ARBA00000032"/>
    </source>
</evidence>
<dbReference type="GeneID" id="113218008"/>
<evidence type="ECO:0000256" key="2">
    <source>
        <dbReference type="ARBA" id="ARBA00005375"/>
    </source>
</evidence>
<reference evidence="4" key="1">
    <citation type="submission" date="2025-08" db="UniProtKB">
        <authorList>
            <consortium name="RefSeq"/>
        </authorList>
    </citation>
    <scope>IDENTIFICATION</scope>
    <source>
        <tissue evidence="4">Whole organism</tissue>
    </source>
</reference>
<gene>
    <name evidence="4" type="primary">LOC113218008</name>
</gene>
<dbReference type="PANTHER" id="PTHR11567">
    <property type="entry name" value="ACID PHOSPHATASE-RELATED"/>
    <property type="match status" value="1"/>
</dbReference>
<evidence type="ECO:0000313" key="3">
    <source>
        <dbReference type="Proteomes" id="UP000504606"/>
    </source>
</evidence>
<dbReference type="InterPro" id="IPR000560">
    <property type="entry name" value="His_Pase_clade-2"/>
</dbReference>
<proteinExistence type="inferred from homology"/>
<accession>A0A9C6WVH1</accession>
<dbReference type="KEGG" id="foc:113218008"/>
<dbReference type="PANTHER" id="PTHR11567:SF205">
    <property type="entry name" value="GH28721P-RELATED"/>
    <property type="match status" value="1"/>
</dbReference>
<dbReference type="Proteomes" id="UP000504606">
    <property type="component" value="Unplaced"/>
</dbReference>
<name>A0A9C6WVH1_FRAOC</name>
<dbReference type="InterPro" id="IPR050645">
    <property type="entry name" value="Histidine_acid_phosphatase"/>
</dbReference>
<sequence>MCFRTHLRWIQNFPFSFLECTAILTFDPNHFLHVDPRQIFRHGQRTPADTYPNDPYEKFDFAPVGWGQLTLAGKRDQYEQGRWLRRRYGRFLGDEFHPDVAEVLSTDVDRTKMSAMLAMAGLWPPAPEQRWHPTLDWQPVPIRSQPLDQDDLLLVRVPCARYDELRDEVMQSPRVRALLQEHGKLLDWLSEQTGMKIADPDDVQSLYSTLKAEDGYNLTLPEWTRGVYPEALEHLTAISFEINAMTREMQRIKGGPLLKRVLEHSAARAAGSLRPERRRMFVYAGHDSTVSNFLISLGAWDTQIPGYGVLVLVELHEDPASSEYGIKLFLRNSTAVPPYALHIEGCGLSHFCPLTRLAELTRDVIPTSLKRACVAKDPNYTPLPPSGP</sequence>
<dbReference type="SUPFAM" id="SSF53254">
    <property type="entry name" value="Phosphoglycerate mutase-like"/>
    <property type="match status" value="1"/>
</dbReference>
<dbReference type="OrthoDB" id="5821688at2759"/>
<comment type="similarity">
    <text evidence="2">Belongs to the histidine acid phosphatase family.</text>
</comment>
<dbReference type="Pfam" id="PF00328">
    <property type="entry name" value="His_Phos_2"/>
    <property type="match status" value="1"/>
</dbReference>
<organism evidence="3 4">
    <name type="scientific">Frankliniella occidentalis</name>
    <name type="common">Western flower thrips</name>
    <name type="synonym">Euthrips occidentalis</name>
    <dbReference type="NCBI Taxonomy" id="133901"/>
    <lineage>
        <taxon>Eukaryota</taxon>
        <taxon>Metazoa</taxon>
        <taxon>Ecdysozoa</taxon>
        <taxon>Arthropoda</taxon>
        <taxon>Hexapoda</taxon>
        <taxon>Insecta</taxon>
        <taxon>Pterygota</taxon>
        <taxon>Neoptera</taxon>
        <taxon>Paraneoptera</taxon>
        <taxon>Thysanoptera</taxon>
        <taxon>Terebrantia</taxon>
        <taxon>Thripoidea</taxon>
        <taxon>Thripidae</taxon>
        <taxon>Frankliniella</taxon>
    </lineage>
</organism>
<comment type="catalytic activity">
    <reaction evidence="1">
        <text>a phosphate monoester + H2O = an alcohol + phosphate</text>
        <dbReference type="Rhea" id="RHEA:15017"/>
        <dbReference type="ChEBI" id="CHEBI:15377"/>
        <dbReference type="ChEBI" id="CHEBI:30879"/>
        <dbReference type="ChEBI" id="CHEBI:43474"/>
        <dbReference type="ChEBI" id="CHEBI:67140"/>
        <dbReference type="EC" id="3.1.3.2"/>
    </reaction>
</comment>
<protein>
    <submittedName>
        <fullName evidence="4">Prostatic acid phosphatase-like</fullName>
    </submittedName>
</protein>
<evidence type="ECO:0000313" key="4">
    <source>
        <dbReference type="RefSeq" id="XP_052119660.1"/>
    </source>
</evidence>
<dbReference type="InterPro" id="IPR033379">
    <property type="entry name" value="Acid_Pase_AS"/>
</dbReference>
<keyword evidence="3" id="KW-1185">Reference proteome</keyword>
<dbReference type="Gene3D" id="3.40.50.1240">
    <property type="entry name" value="Phosphoglycerate mutase-like"/>
    <property type="match status" value="1"/>
</dbReference>
<dbReference type="GO" id="GO:0003993">
    <property type="term" value="F:acid phosphatase activity"/>
    <property type="evidence" value="ECO:0007669"/>
    <property type="project" value="UniProtKB-EC"/>
</dbReference>